<dbReference type="KEGG" id="vg:2947928"/>
<keyword evidence="12" id="KW-1160">Virus entry into host cell</keyword>
<dbReference type="EMBL" id="KM875470">
    <property type="protein sequence ID" value="AKC03208.1"/>
    <property type="molecule type" value="Genomic_DNA"/>
</dbReference>
<comment type="subcellular location">
    <subcellularLocation>
        <location evidence="1">Virion membrane</location>
        <topology evidence="1">Single-pass membrane protein</topology>
    </subcellularLocation>
</comment>
<evidence type="ECO:0000256" key="8">
    <source>
        <dbReference type="ARBA" id="ARBA00022921"/>
    </source>
</evidence>
<evidence type="ECO:0000256" key="14">
    <source>
        <dbReference type="ARBA" id="ARBA00034771"/>
    </source>
</evidence>
<dbReference type="Proteomes" id="UP000152300">
    <property type="component" value="Segment"/>
</dbReference>
<evidence type="ECO:0000313" key="16">
    <source>
        <dbReference type="EMBL" id="AAR98395.1"/>
    </source>
</evidence>
<keyword evidence="5" id="KW-0812">Transmembrane</keyword>
<dbReference type="EMBL" id="KM875472">
    <property type="protein sequence ID" value="AKC03465.1"/>
    <property type="molecule type" value="Genomic_DNA"/>
</dbReference>
<sequence length="111" mass="12471">MTWAVLEVALFVGFLALMYALNVLPTNKMQLAVRELADDRLYRQRLDAQLDAVSESVLFQTPDAPRASAVLVSMDSRNERVTVAHGRDKSVFDLKRRGDVQTLIPILLLSK</sequence>
<evidence type="ECO:0000256" key="11">
    <source>
        <dbReference type="ARBA" id="ARBA00023136"/>
    </source>
</evidence>
<keyword evidence="8" id="KW-0426">Late protein</keyword>
<keyword evidence="10" id="KW-1133">Transmembrane helix</keyword>
<comment type="similarity">
    <text evidence="14">Belongs to the orthopoxvirus OPG086 family.</text>
</comment>
<dbReference type="Pfam" id="PF06129">
    <property type="entry name" value="Chordopox_G3"/>
    <property type="match status" value="1"/>
</dbReference>
<keyword evidence="3" id="KW-1169">Fusion of virus membrane with host cell membrane</keyword>
<dbReference type="Proteomes" id="UP000136698">
    <property type="component" value="Segment"/>
</dbReference>
<evidence type="ECO:0000256" key="4">
    <source>
        <dbReference type="ARBA" id="ARBA00022595"/>
    </source>
</evidence>
<keyword evidence="20" id="KW-1185">Reference proteome</keyword>
<reference evidence="21 22" key="2">
    <citation type="journal article" date="2015" name="Arch. Virol.">
        <title>Coinfection with multiple strains of bovine papular stomatitis virus.</title>
        <authorList>
            <person name="Huang T."/>
            <person name="Tulman E.R."/>
            <person name="Diel D.G."/>
            <person name="Khatiwada S."/>
            <person name="Sims W."/>
            <person name="Edwards J.F."/>
            <person name="Wen X."/>
            <person name="Kutish G.F."/>
            <person name="Rock D.L."/>
            <person name="Delhon G."/>
        </authorList>
    </citation>
    <scope>NUCLEOTIDE SEQUENCE [LARGE SCALE GENOMIC DNA]</scope>
    <source>
        <strain evidence="19">BV-TX09c1</strain>
        <strain evidence="17">BV-TX09c15</strain>
        <strain evidence="18">BV-TX09c5</strain>
    </source>
</reference>
<evidence type="ECO:0000256" key="10">
    <source>
        <dbReference type="ARBA" id="ARBA00022989"/>
    </source>
</evidence>
<dbReference type="OrthoDB" id="22163at10239"/>
<evidence type="ECO:0000313" key="22">
    <source>
        <dbReference type="Proteomes" id="UP000152300"/>
    </source>
</evidence>
<dbReference type="GO" id="GO:0019064">
    <property type="term" value="P:fusion of virus membrane with host plasma membrane"/>
    <property type="evidence" value="ECO:0007669"/>
    <property type="project" value="UniProtKB-KW"/>
</dbReference>
<dbReference type="InterPro" id="IPR010367">
    <property type="entry name" value="Poxvirus_G3"/>
</dbReference>
<evidence type="ECO:0000256" key="1">
    <source>
        <dbReference type="ARBA" id="ARBA00004381"/>
    </source>
</evidence>
<evidence type="ECO:0000256" key="6">
    <source>
        <dbReference type="ARBA" id="ARBA00022844"/>
    </source>
</evidence>
<evidence type="ECO:0000313" key="21">
    <source>
        <dbReference type="Proteomes" id="UP000136698"/>
    </source>
</evidence>
<dbReference type="RefSeq" id="NP_957947.1">
    <property type="nucleotide sequence ID" value="NC_005337.1"/>
</dbReference>
<proteinExistence type="inferred from homology"/>
<dbReference type="EMBL" id="KM875471">
    <property type="protein sequence ID" value="AKC03337.1"/>
    <property type="molecule type" value="Genomic_DNA"/>
</dbReference>
<evidence type="ECO:0000313" key="18">
    <source>
        <dbReference type="EMBL" id="AKC03337.1"/>
    </source>
</evidence>
<keyword evidence="6" id="KW-0946">Virion</keyword>
<dbReference type="EMBL" id="AY386265">
    <property type="protein sequence ID" value="AAR98395.1"/>
    <property type="molecule type" value="Genomic_DNA"/>
</dbReference>
<protein>
    <recommendedName>
        <fullName evidence="15">Entry-fusion complex protein OPG086</fullName>
    </recommendedName>
</protein>
<keyword evidence="11" id="KW-0472">Membrane</keyword>
<evidence type="ECO:0000256" key="12">
    <source>
        <dbReference type="ARBA" id="ARBA00023296"/>
    </source>
</evidence>
<evidence type="ECO:0000256" key="9">
    <source>
        <dbReference type="ARBA" id="ARBA00022968"/>
    </source>
</evidence>
<evidence type="ECO:0000313" key="19">
    <source>
        <dbReference type="EMBL" id="AKC03465.1"/>
    </source>
</evidence>
<evidence type="ECO:0000256" key="7">
    <source>
        <dbReference type="ARBA" id="ARBA00022879"/>
    </source>
</evidence>
<gene>
    <name evidence="17" type="ORF">BVTX09c15_039</name>
    <name evidence="19" type="ORF">BVTX09c1_039</name>
    <name evidence="18" type="ORF">BVTX09c5_039</name>
</gene>
<evidence type="ECO:0000256" key="13">
    <source>
        <dbReference type="ARBA" id="ARBA00034668"/>
    </source>
</evidence>
<evidence type="ECO:0000256" key="15">
    <source>
        <dbReference type="ARBA" id="ARBA00034891"/>
    </source>
</evidence>
<reference evidence="16 20" key="1">
    <citation type="journal article" date="2004" name="J. Virol.">
        <title>Genomes of the parapoxviruses ORF virus and bovine papular stomatitis virus.</title>
        <authorList>
            <person name="Delhon G."/>
            <person name="Tulman E.R."/>
            <person name="Afonso C.L."/>
            <person name="Lu Z."/>
            <person name="de la Concha-Bermejillo A."/>
            <person name="Lehmkuhl H.D."/>
            <person name="Piccone M.E."/>
            <person name="Kutish G.F."/>
            <person name="Rock D.L."/>
        </authorList>
    </citation>
    <scope>NUCLEOTIDE SEQUENCE [LARGE SCALE GENOMIC DNA]</scope>
    <source>
        <strain evidence="16 20">BV-AR02</strain>
    </source>
</reference>
<keyword evidence="9" id="KW-0735">Signal-anchor</keyword>
<organism evidence="16 20">
    <name type="scientific">Bovine papular stomatitis virus</name>
    <dbReference type="NCBI Taxonomy" id="129727"/>
    <lineage>
        <taxon>Viruses</taxon>
        <taxon>Varidnaviria</taxon>
        <taxon>Bamfordvirae</taxon>
        <taxon>Nucleocytoviricota</taxon>
        <taxon>Pokkesviricetes</taxon>
        <taxon>Chitovirales</taxon>
        <taxon>Poxviridae</taxon>
        <taxon>Chordopoxvirinae</taxon>
        <taxon>Parapoxvirus</taxon>
        <taxon>Parapoxvirus bovinestomatitis</taxon>
    </lineage>
</organism>
<keyword evidence="2" id="KW-1168">Fusion of virus membrane with host membrane</keyword>
<evidence type="ECO:0000313" key="20">
    <source>
        <dbReference type="Proteomes" id="UP000104372"/>
    </source>
</evidence>
<evidence type="ECO:0000256" key="2">
    <source>
        <dbReference type="ARBA" id="ARBA00022506"/>
    </source>
</evidence>
<evidence type="ECO:0000256" key="3">
    <source>
        <dbReference type="ARBA" id="ARBA00022521"/>
    </source>
</evidence>
<evidence type="ECO:0000256" key="5">
    <source>
        <dbReference type="ARBA" id="ARBA00022692"/>
    </source>
</evidence>
<name>Q6TVF0_9POXV</name>
<dbReference type="GO" id="GO:0055036">
    <property type="term" value="C:virion membrane"/>
    <property type="evidence" value="ECO:0007669"/>
    <property type="project" value="UniProtKB-SubCell"/>
</dbReference>
<dbReference type="GO" id="GO:0019031">
    <property type="term" value="C:viral envelope"/>
    <property type="evidence" value="ECO:0007669"/>
    <property type="project" value="UniProtKB-KW"/>
</dbReference>
<keyword evidence="7" id="KW-0261">Viral envelope protein</keyword>
<dbReference type="GO" id="GO:0046718">
    <property type="term" value="P:symbiont entry into host cell"/>
    <property type="evidence" value="ECO:0007669"/>
    <property type="project" value="UniProtKB-KW"/>
</dbReference>
<accession>Q6TVF0</accession>
<keyword evidence="4" id="KW-1162">Viral penetration into host cytoplasm</keyword>
<dbReference type="Proteomes" id="UP000163391">
    <property type="component" value="Segment"/>
</dbReference>
<comment type="function">
    <text evidence="13">Component of the entry fusion complex (EFC), which consists of 11 proteins. During cell infection, this complex mediates entry of the virion core into the host cytoplasm by a two-step mechanism consisting of lipid mixing of the viral and cellular membranes and subsequent pore formation.</text>
</comment>
<dbReference type="Proteomes" id="UP000104372">
    <property type="component" value="Segment"/>
</dbReference>
<evidence type="ECO:0000313" key="17">
    <source>
        <dbReference type="EMBL" id="AKC03208.1"/>
    </source>
</evidence>